<feature type="compositionally biased region" description="Basic and acidic residues" evidence="1">
    <location>
        <begin position="51"/>
        <end position="80"/>
    </location>
</feature>
<evidence type="ECO:0000313" key="2">
    <source>
        <dbReference type="EMBL" id="KAL0922171.1"/>
    </source>
</evidence>
<proteinExistence type="predicted"/>
<sequence>MISVRRHRDCDLQSHYTKKGLEERLGQSSSTGFFTVSELPSFLSIQQEKGSSSKERSRPTMKEPRGGCDRNVVKRDGDVG</sequence>
<feature type="region of interest" description="Disordered" evidence="1">
    <location>
        <begin position="44"/>
        <end position="80"/>
    </location>
</feature>
<name>A0ABD0VC53_DENTH</name>
<dbReference type="EMBL" id="JANQDX010000006">
    <property type="protein sequence ID" value="KAL0922171.1"/>
    <property type="molecule type" value="Genomic_DNA"/>
</dbReference>
<evidence type="ECO:0000313" key="3">
    <source>
        <dbReference type="Proteomes" id="UP001552299"/>
    </source>
</evidence>
<protein>
    <submittedName>
        <fullName evidence="2">Uncharacterized protein</fullName>
    </submittedName>
</protein>
<comment type="caution">
    <text evidence="2">The sequence shown here is derived from an EMBL/GenBank/DDBJ whole genome shotgun (WGS) entry which is preliminary data.</text>
</comment>
<keyword evidence="3" id="KW-1185">Reference proteome</keyword>
<dbReference type="AlphaFoldDB" id="A0ABD0VC53"/>
<reference evidence="2 3" key="1">
    <citation type="journal article" date="2024" name="Plant Biotechnol. J.">
        <title>Dendrobium thyrsiflorum genome and its molecular insights into genes involved in important horticultural traits.</title>
        <authorList>
            <person name="Chen B."/>
            <person name="Wang J.Y."/>
            <person name="Zheng P.J."/>
            <person name="Li K.L."/>
            <person name="Liang Y.M."/>
            <person name="Chen X.F."/>
            <person name="Zhang C."/>
            <person name="Zhao X."/>
            <person name="He X."/>
            <person name="Zhang G.Q."/>
            <person name="Liu Z.J."/>
            <person name="Xu Q."/>
        </authorList>
    </citation>
    <scope>NUCLEOTIDE SEQUENCE [LARGE SCALE GENOMIC DNA]</scope>
    <source>
        <strain evidence="2">GZMU011</strain>
    </source>
</reference>
<accession>A0ABD0VC53</accession>
<organism evidence="2 3">
    <name type="scientific">Dendrobium thyrsiflorum</name>
    <name type="common">Pinecone-like raceme dendrobium</name>
    <name type="synonym">Orchid</name>
    <dbReference type="NCBI Taxonomy" id="117978"/>
    <lineage>
        <taxon>Eukaryota</taxon>
        <taxon>Viridiplantae</taxon>
        <taxon>Streptophyta</taxon>
        <taxon>Embryophyta</taxon>
        <taxon>Tracheophyta</taxon>
        <taxon>Spermatophyta</taxon>
        <taxon>Magnoliopsida</taxon>
        <taxon>Liliopsida</taxon>
        <taxon>Asparagales</taxon>
        <taxon>Orchidaceae</taxon>
        <taxon>Epidendroideae</taxon>
        <taxon>Malaxideae</taxon>
        <taxon>Dendrobiinae</taxon>
        <taxon>Dendrobium</taxon>
    </lineage>
</organism>
<gene>
    <name evidence="2" type="ORF">M5K25_006138</name>
</gene>
<evidence type="ECO:0000256" key="1">
    <source>
        <dbReference type="SAM" id="MobiDB-lite"/>
    </source>
</evidence>
<dbReference type="Proteomes" id="UP001552299">
    <property type="component" value="Unassembled WGS sequence"/>
</dbReference>